<feature type="compositionally biased region" description="Polar residues" evidence="1">
    <location>
        <begin position="1"/>
        <end position="15"/>
    </location>
</feature>
<proteinExistence type="predicted"/>
<protein>
    <submittedName>
        <fullName evidence="2">Uncharacterized protein</fullName>
    </submittedName>
</protein>
<accession>M7ZSP2</accession>
<reference evidence="2" key="1">
    <citation type="journal article" date="2013" name="Nature">
        <title>Draft genome of the wheat A-genome progenitor Triticum urartu.</title>
        <authorList>
            <person name="Ling H.Q."/>
            <person name="Zhao S."/>
            <person name="Liu D."/>
            <person name="Wang J."/>
            <person name="Sun H."/>
            <person name="Zhang C."/>
            <person name="Fan H."/>
            <person name="Li D."/>
            <person name="Dong L."/>
            <person name="Tao Y."/>
            <person name="Gao C."/>
            <person name="Wu H."/>
            <person name="Li Y."/>
            <person name="Cui Y."/>
            <person name="Guo X."/>
            <person name="Zheng S."/>
            <person name="Wang B."/>
            <person name="Yu K."/>
            <person name="Liang Q."/>
            <person name="Yang W."/>
            <person name="Lou X."/>
            <person name="Chen J."/>
            <person name="Feng M."/>
            <person name="Jian J."/>
            <person name="Zhang X."/>
            <person name="Luo G."/>
            <person name="Jiang Y."/>
            <person name="Liu J."/>
            <person name="Wang Z."/>
            <person name="Sha Y."/>
            <person name="Zhang B."/>
            <person name="Wu H."/>
            <person name="Tang D."/>
            <person name="Shen Q."/>
            <person name="Xue P."/>
            <person name="Zou S."/>
            <person name="Wang X."/>
            <person name="Liu X."/>
            <person name="Wang F."/>
            <person name="Yang Y."/>
            <person name="An X."/>
            <person name="Dong Z."/>
            <person name="Zhang K."/>
            <person name="Zhang X."/>
            <person name="Luo M.C."/>
            <person name="Dvorak J."/>
            <person name="Tong Y."/>
            <person name="Wang J."/>
            <person name="Yang H."/>
            <person name="Li Z."/>
            <person name="Wang D."/>
            <person name="Zhang A."/>
            <person name="Wang J."/>
        </authorList>
    </citation>
    <scope>NUCLEOTIDE SEQUENCE</scope>
</reference>
<evidence type="ECO:0000313" key="2">
    <source>
        <dbReference type="EMBL" id="EMS55395.1"/>
    </source>
</evidence>
<evidence type="ECO:0000256" key="1">
    <source>
        <dbReference type="SAM" id="MobiDB-lite"/>
    </source>
</evidence>
<sequence length="61" mass="6754">MANKTWTGDLEQQQVEFGDKPWQTGLGRGDLEQQQAQLRGRPWQTGLGPEAVAKGIELGVF</sequence>
<organism evidence="2">
    <name type="scientific">Triticum urartu</name>
    <name type="common">Red wild einkorn</name>
    <name type="synonym">Crithodium urartu</name>
    <dbReference type="NCBI Taxonomy" id="4572"/>
    <lineage>
        <taxon>Eukaryota</taxon>
        <taxon>Viridiplantae</taxon>
        <taxon>Streptophyta</taxon>
        <taxon>Embryophyta</taxon>
        <taxon>Tracheophyta</taxon>
        <taxon>Spermatophyta</taxon>
        <taxon>Magnoliopsida</taxon>
        <taxon>Liliopsida</taxon>
        <taxon>Poales</taxon>
        <taxon>Poaceae</taxon>
        <taxon>BOP clade</taxon>
        <taxon>Pooideae</taxon>
        <taxon>Triticodae</taxon>
        <taxon>Triticeae</taxon>
        <taxon>Triticinae</taxon>
        <taxon>Triticum</taxon>
    </lineage>
</organism>
<name>M7ZSP2_TRIUA</name>
<gene>
    <name evidence="2" type="ORF">TRIUR3_31929</name>
</gene>
<dbReference type="EMBL" id="KD170808">
    <property type="protein sequence ID" value="EMS55395.1"/>
    <property type="molecule type" value="Genomic_DNA"/>
</dbReference>
<dbReference type="AlphaFoldDB" id="M7ZSP2"/>
<feature type="region of interest" description="Disordered" evidence="1">
    <location>
        <begin position="1"/>
        <end position="27"/>
    </location>
</feature>